<dbReference type="AlphaFoldDB" id="A0A1S3HIW4"/>
<dbReference type="InterPro" id="IPR000504">
    <property type="entry name" value="RRM_dom"/>
</dbReference>
<feature type="compositionally biased region" description="Polar residues" evidence="3">
    <location>
        <begin position="121"/>
        <end position="146"/>
    </location>
</feature>
<proteinExistence type="predicted"/>
<dbReference type="GO" id="GO:0016973">
    <property type="term" value="P:poly(A)+ mRNA export from nucleus"/>
    <property type="evidence" value="ECO:0007669"/>
    <property type="project" value="TreeGrafter"/>
</dbReference>
<evidence type="ECO:0000256" key="2">
    <source>
        <dbReference type="PROSITE-ProRule" id="PRU00176"/>
    </source>
</evidence>
<evidence type="ECO:0000256" key="1">
    <source>
        <dbReference type="ARBA" id="ARBA00022884"/>
    </source>
</evidence>
<dbReference type="CDD" id="cd12681">
    <property type="entry name" value="RRM_SKAR"/>
    <property type="match status" value="1"/>
</dbReference>
<dbReference type="GO" id="GO:0016607">
    <property type="term" value="C:nuclear speck"/>
    <property type="evidence" value="ECO:0007669"/>
    <property type="project" value="TreeGrafter"/>
</dbReference>
<evidence type="ECO:0000259" key="4">
    <source>
        <dbReference type="PROSITE" id="PS50102"/>
    </source>
</evidence>
<keyword evidence="5" id="KW-1185">Reference proteome</keyword>
<dbReference type="OMA" id="PEMEYTY"/>
<dbReference type="InterPro" id="IPR012677">
    <property type="entry name" value="Nucleotide-bd_a/b_plait_sf"/>
</dbReference>
<dbReference type="PANTHER" id="PTHR19965">
    <property type="entry name" value="RNA AND EXPORT FACTOR BINDING PROTEIN"/>
    <property type="match status" value="1"/>
</dbReference>
<dbReference type="InParanoid" id="A0A1S3HIW4"/>
<dbReference type="InterPro" id="IPR035979">
    <property type="entry name" value="RBD_domain_sf"/>
</dbReference>
<dbReference type="PROSITE" id="PS50102">
    <property type="entry name" value="RRM"/>
    <property type="match status" value="1"/>
</dbReference>
<organism evidence="5 6">
    <name type="scientific">Lingula anatina</name>
    <name type="common">Brachiopod</name>
    <name type="synonym">Lingula unguis</name>
    <dbReference type="NCBI Taxonomy" id="7574"/>
    <lineage>
        <taxon>Eukaryota</taxon>
        <taxon>Metazoa</taxon>
        <taxon>Spiralia</taxon>
        <taxon>Lophotrochozoa</taxon>
        <taxon>Brachiopoda</taxon>
        <taxon>Linguliformea</taxon>
        <taxon>Lingulata</taxon>
        <taxon>Lingulida</taxon>
        <taxon>Linguloidea</taxon>
        <taxon>Lingulidae</taxon>
        <taxon>Lingula</taxon>
    </lineage>
</organism>
<dbReference type="RefSeq" id="XP_013386053.1">
    <property type="nucleotide sequence ID" value="XM_013530599.2"/>
</dbReference>
<protein>
    <submittedName>
        <fullName evidence="6">Polymerase delta-interacting protein 3 isoform X1</fullName>
    </submittedName>
</protein>
<dbReference type="GO" id="GO:0003729">
    <property type="term" value="F:mRNA binding"/>
    <property type="evidence" value="ECO:0007669"/>
    <property type="project" value="TreeGrafter"/>
</dbReference>
<dbReference type="Pfam" id="PF00076">
    <property type="entry name" value="RRM_1"/>
    <property type="match status" value="1"/>
</dbReference>
<dbReference type="Gene3D" id="3.30.70.330">
    <property type="match status" value="1"/>
</dbReference>
<evidence type="ECO:0000313" key="6">
    <source>
        <dbReference type="RefSeq" id="XP_013386053.1"/>
    </source>
</evidence>
<feature type="domain" description="RRM" evidence="4">
    <location>
        <begin position="305"/>
        <end position="376"/>
    </location>
</feature>
<dbReference type="GeneID" id="106155666"/>
<keyword evidence="1 2" id="KW-0694">RNA-binding</keyword>
<dbReference type="SMART" id="SM00360">
    <property type="entry name" value="RRM"/>
    <property type="match status" value="1"/>
</dbReference>
<dbReference type="KEGG" id="lak:106155666"/>
<feature type="region of interest" description="Disordered" evidence="3">
    <location>
        <begin position="103"/>
        <end position="146"/>
    </location>
</feature>
<dbReference type="STRING" id="7574.A0A1S3HIW4"/>
<sequence>MDVSLDDYITKNQRKFVSRPGASAQQRLGAKTKGPVFTTKQQGNIKQRPGIQRQTKFAVTGLGNVKGFDARQKIASKPIKDARDKIIAKTKFVDARVRIQNKKAQQPVDAREKLKAKQANKGPTVSVTGLGNFSKQQTQPKQGINQNFTVTSLQTTGGLVRAIGNPGQKTSGHQVLMGSNNIFVTTSNKPTTAQAKPLGAVRTNTAAMAARRHPHSLPARSPIIQIRNDQYEEPDPDSDPEMEYTYTPPPVRVTGPAVKVPSPVISQTRSPIRLTAKTTPKPVQQVKVKTLQEPEVDVISPLQGYKILVTNLHPVVTEEDIIELFSAMGALKKARMLKPGVAEAVFFKKEEAVLAIKKYHNRELDGVPMQVKMVTPLTAVVSKPPEDPEVSSSQHVFGRLGPASSKEPQNQGDVDVSLVHKALFKAKDAAAAPSRPVTFTVKI</sequence>
<dbReference type="OrthoDB" id="346839at2759"/>
<accession>A0A1S3HIW4</accession>
<feature type="region of interest" description="Disordered" evidence="3">
    <location>
        <begin position="382"/>
        <end position="412"/>
    </location>
</feature>
<gene>
    <name evidence="6" type="primary">LOC106155666</name>
</gene>
<dbReference type="InterPro" id="IPR051229">
    <property type="entry name" value="ALYREF_mRNA_export"/>
</dbReference>
<evidence type="ECO:0000256" key="3">
    <source>
        <dbReference type="SAM" id="MobiDB-lite"/>
    </source>
</evidence>
<reference evidence="6" key="1">
    <citation type="submission" date="2025-08" db="UniProtKB">
        <authorList>
            <consortium name="RefSeq"/>
        </authorList>
    </citation>
    <scope>IDENTIFICATION</scope>
    <source>
        <tissue evidence="6">Gonads</tissue>
    </source>
</reference>
<dbReference type="InterPro" id="IPR034784">
    <property type="entry name" value="PDIP3_RRM"/>
</dbReference>
<dbReference type="Proteomes" id="UP000085678">
    <property type="component" value="Unplaced"/>
</dbReference>
<dbReference type="PANTHER" id="PTHR19965:SF96">
    <property type="entry name" value="POLYMERASE DELTA-INTERACTING PROTEIN 3"/>
    <property type="match status" value="1"/>
</dbReference>
<name>A0A1S3HIW4_LINAN</name>
<evidence type="ECO:0000313" key="5">
    <source>
        <dbReference type="Proteomes" id="UP000085678"/>
    </source>
</evidence>
<dbReference type="SUPFAM" id="SSF54928">
    <property type="entry name" value="RNA-binding domain, RBD"/>
    <property type="match status" value="1"/>
</dbReference>